<dbReference type="Proteomes" id="UP000799324">
    <property type="component" value="Unassembled WGS sequence"/>
</dbReference>
<dbReference type="PANTHER" id="PTHR33099">
    <property type="entry name" value="FE2OG DIOXYGENASE DOMAIN-CONTAINING PROTEIN"/>
    <property type="match status" value="1"/>
</dbReference>
<accession>A0A6A6TQM7</accession>
<organism evidence="1 2">
    <name type="scientific">Lophiostoma macrostomum CBS 122681</name>
    <dbReference type="NCBI Taxonomy" id="1314788"/>
    <lineage>
        <taxon>Eukaryota</taxon>
        <taxon>Fungi</taxon>
        <taxon>Dikarya</taxon>
        <taxon>Ascomycota</taxon>
        <taxon>Pezizomycotina</taxon>
        <taxon>Dothideomycetes</taxon>
        <taxon>Pleosporomycetidae</taxon>
        <taxon>Pleosporales</taxon>
        <taxon>Lophiostomataceae</taxon>
        <taxon>Lophiostoma</taxon>
    </lineage>
</organism>
<dbReference type="OrthoDB" id="27483at2759"/>
<gene>
    <name evidence="1" type="ORF">K491DRAFT_20248</name>
</gene>
<name>A0A6A6TQM7_9PLEO</name>
<evidence type="ECO:0000313" key="1">
    <source>
        <dbReference type="EMBL" id="KAF2660914.1"/>
    </source>
</evidence>
<protein>
    <submittedName>
        <fullName evidence="1">Uncharacterized protein</fullName>
    </submittedName>
</protein>
<reference evidence="1" key="1">
    <citation type="journal article" date="2020" name="Stud. Mycol.">
        <title>101 Dothideomycetes genomes: a test case for predicting lifestyles and emergence of pathogens.</title>
        <authorList>
            <person name="Haridas S."/>
            <person name="Albert R."/>
            <person name="Binder M."/>
            <person name="Bloem J."/>
            <person name="Labutti K."/>
            <person name="Salamov A."/>
            <person name="Andreopoulos B."/>
            <person name="Baker S."/>
            <person name="Barry K."/>
            <person name="Bills G."/>
            <person name="Bluhm B."/>
            <person name="Cannon C."/>
            <person name="Castanera R."/>
            <person name="Culley D."/>
            <person name="Daum C."/>
            <person name="Ezra D."/>
            <person name="Gonzalez J."/>
            <person name="Henrissat B."/>
            <person name="Kuo A."/>
            <person name="Liang C."/>
            <person name="Lipzen A."/>
            <person name="Lutzoni F."/>
            <person name="Magnuson J."/>
            <person name="Mondo S."/>
            <person name="Nolan M."/>
            <person name="Ohm R."/>
            <person name="Pangilinan J."/>
            <person name="Park H.-J."/>
            <person name="Ramirez L."/>
            <person name="Alfaro M."/>
            <person name="Sun H."/>
            <person name="Tritt A."/>
            <person name="Yoshinaga Y."/>
            <person name="Zwiers L.-H."/>
            <person name="Turgeon B."/>
            <person name="Goodwin S."/>
            <person name="Spatafora J."/>
            <person name="Crous P."/>
            <person name="Grigoriev I."/>
        </authorList>
    </citation>
    <scope>NUCLEOTIDE SEQUENCE</scope>
    <source>
        <strain evidence="1">CBS 122681</strain>
    </source>
</reference>
<keyword evidence="2" id="KW-1185">Reference proteome</keyword>
<dbReference type="PANTHER" id="PTHR33099:SF7">
    <property type="entry name" value="MYND-TYPE DOMAIN-CONTAINING PROTEIN"/>
    <property type="match status" value="1"/>
</dbReference>
<dbReference type="EMBL" id="MU004297">
    <property type="protein sequence ID" value="KAF2660914.1"/>
    <property type="molecule type" value="Genomic_DNA"/>
</dbReference>
<proteinExistence type="predicted"/>
<sequence>MAKSSGNNTRMHDALVAALSPVQATGTFATRGTLSQRDSDIDIGLTVKDVGEVKLPLEPEDADRLKAKAQIALSENGGESTRSTGVRNVWEIDAANVTFAKQTLWDAWVGRMVSAVERNFGIEENVPVTADPGKLMLFEKESKFKPSQMSPKSHHFATLVISLRSNHQGANIRVSYAGQTKTFGTEQSSWARYQWFACYTDTVQEVNPLTFGVRLLLTYNLRLTSVPYLVRQPSGEQRMKKQLAGVLQDWPGKPYMLWYLFEHNYSNDDIRQKALKQNDAFRIDILKAVASEFGFTLLFGRVEKQIILDFWEDDAYCKLSATHIVDMDGTEYCHDLSITQSDIAQTGRYLGNPDREEMDFDEEYDSDLSGDEVLGVTFEYRDSAVLLVPPQHLFALKMRREASLYSNSKRSSYLKKQNVALEQGGIGTIDLNIRHNIQILIDDNEAYDDARKKYKDEMQYLDAELELYHRTAVPHGLKLSDTAQEMIAILALGLGMMDAFRYACRSVAHSAWTPLHTLSKVLGRKMYESDDFEAVNFYMKAQSGSHLTSRIKACDQVVEAYEEAKTLGTLTLPSIDIHQWQRLWYREAITEWYQSANLRRIMSALLDFAELVLIGTVLNDPCITNRAKEDLSKEIVSANTISGIYIEEVLKGLIHRMGRIGIEEVLHVSTFVLDTVLASGVATSTDGYNLEVLASVGATIGGTVPLKLLQLVDLPSSDLPKMVTFAHVALKHECWLQHLPRLLNSAVEQLSYKKQKTSWPYLSEDTVRKSLFGHNTGATIAEIKLLMEIIQTLDLHLLLGELREKLAELKELDLNVFAGLIPDKELKAMKEKRFTIE</sequence>
<evidence type="ECO:0000313" key="2">
    <source>
        <dbReference type="Proteomes" id="UP000799324"/>
    </source>
</evidence>
<dbReference type="AlphaFoldDB" id="A0A6A6TQM7"/>